<dbReference type="NCBIfam" id="TIGR02481">
    <property type="entry name" value="hemeryth_dom"/>
    <property type="match status" value="1"/>
</dbReference>
<dbReference type="AlphaFoldDB" id="A0A6N8DIQ9"/>
<dbReference type="SUPFAM" id="SSF47188">
    <property type="entry name" value="Hemerythrin-like"/>
    <property type="match status" value="1"/>
</dbReference>
<dbReference type="OrthoDB" id="9803916at2"/>
<dbReference type="PANTHER" id="PTHR37164:SF1">
    <property type="entry name" value="BACTERIOHEMERYTHRIN"/>
    <property type="match status" value="1"/>
</dbReference>
<organism evidence="5 6">
    <name type="scientific">Rhodoblastus acidophilus</name>
    <name type="common">Rhodopseudomonas acidophila</name>
    <dbReference type="NCBI Taxonomy" id="1074"/>
    <lineage>
        <taxon>Bacteria</taxon>
        <taxon>Pseudomonadati</taxon>
        <taxon>Pseudomonadota</taxon>
        <taxon>Alphaproteobacteria</taxon>
        <taxon>Hyphomicrobiales</taxon>
        <taxon>Rhodoblastaceae</taxon>
        <taxon>Rhodoblastus</taxon>
    </lineage>
</organism>
<comment type="caution">
    <text evidence="5">The sequence shown here is derived from an EMBL/GenBank/DDBJ whole genome shotgun (WGS) entry which is preliminary data.</text>
</comment>
<dbReference type="CDD" id="cd12107">
    <property type="entry name" value="Hemerythrin"/>
    <property type="match status" value="1"/>
</dbReference>
<dbReference type="Gene3D" id="1.20.120.50">
    <property type="entry name" value="Hemerythrin-like"/>
    <property type="match status" value="1"/>
</dbReference>
<dbReference type="Proteomes" id="UP000439113">
    <property type="component" value="Unassembled WGS sequence"/>
</dbReference>
<comment type="similarity">
    <text evidence="1">Belongs to the hemerythrin family.</text>
</comment>
<dbReference type="GO" id="GO:0046872">
    <property type="term" value="F:metal ion binding"/>
    <property type="evidence" value="ECO:0007669"/>
    <property type="project" value="UniProtKB-KW"/>
</dbReference>
<sequence>MEDSQLMLIAWKDDFAIDGGVIDADHRNIIYRINQINAAISSGESMDFISVALRNLYRVTSAHFIREEHLQAASHFPHAEEHGAAHARLLSDLWEWVALVEKQRLDGEPCAPRDTLHDCKSFLYRWILSHILSEDREMAAYLHQMQSAKGPIATLNLDDLLPYTEAALKGEPPKYDVGL</sequence>
<gene>
    <name evidence="5" type="ORF">GJ654_04645</name>
</gene>
<protein>
    <recommendedName>
        <fullName evidence="4">Hemerythrin-like domain-containing protein</fullName>
    </recommendedName>
</protein>
<proteinExistence type="inferred from homology"/>
<dbReference type="InterPro" id="IPR035938">
    <property type="entry name" value="Hemerythrin-like_sf"/>
</dbReference>
<dbReference type="InterPro" id="IPR012312">
    <property type="entry name" value="Hemerythrin-like"/>
</dbReference>
<evidence type="ECO:0000259" key="4">
    <source>
        <dbReference type="Pfam" id="PF01814"/>
    </source>
</evidence>
<feature type="domain" description="Hemerythrin-like" evidence="4">
    <location>
        <begin position="21"/>
        <end position="141"/>
    </location>
</feature>
<evidence type="ECO:0000313" key="5">
    <source>
        <dbReference type="EMBL" id="MTV30279.1"/>
    </source>
</evidence>
<dbReference type="Pfam" id="PF01814">
    <property type="entry name" value="Hemerythrin"/>
    <property type="match status" value="1"/>
</dbReference>
<dbReference type="PANTHER" id="PTHR37164">
    <property type="entry name" value="BACTERIOHEMERYTHRIN"/>
    <property type="match status" value="1"/>
</dbReference>
<evidence type="ECO:0000256" key="3">
    <source>
        <dbReference type="ARBA" id="ARBA00023004"/>
    </source>
</evidence>
<reference evidence="5 6" key="1">
    <citation type="submission" date="2019-11" db="EMBL/GenBank/DDBJ databases">
        <title>Whole-genome sequence of a Rhodoblastus acidophilus DSM 142.</title>
        <authorList>
            <person name="Kyndt J.A."/>
            <person name="Meyer T.E."/>
        </authorList>
    </citation>
    <scope>NUCLEOTIDE SEQUENCE [LARGE SCALE GENOMIC DNA]</scope>
    <source>
        <strain evidence="5 6">DSM 142</strain>
    </source>
</reference>
<evidence type="ECO:0000313" key="6">
    <source>
        <dbReference type="Proteomes" id="UP000439113"/>
    </source>
</evidence>
<dbReference type="EMBL" id="WNKS01000003">
    <property type="protein sequence ID" value="MTV30279.1"/>
    <property type="molecule type" value="Genomic_DNA"/>
</dbReference>
<keyword evidence="2" id="KW-0479">Metal-binding</keyword>
<keyword evidence="3" id="KW-0408">Iron</keyword>
<evidence type="ECO:0000256" key="2">
    <source>
        <dbReference type="ARBA" id="ARBA00022723"/>
    </source>
</evidence>
<dbReference type="InterPro" id="IPR050669">
    <property type="entry name" value="Hemerythrin"/>
</dbReference>
<accession>A0A6N8DIQ9</accession>
<name>A0A6N8DIQ9_RHOAC</name>
<dbReference type="InterPro" id="IPR012827">
    <property type="entry name" value="Hemerythrin_metal-bd"/>
</dbReference>
<evidence type="ECO:0000256" key="1">
    <source>
        <dbReference type="ARBA" id="ARBA00010587"/>
    </source>
</evidence>